<dbReference type="Proteomes" id="UP000460221">
    <property type="component" value="Unassembled WGS sequence"/>
</dbReference>
<dbReference type="PANTHER" id="PTHR30528">
    <property type="entry name" value="CYTOPLASMIC PROTEIN"/>
    <property type="match status" value="1"/>
</dbReference>
<name>A0A7K1FHY5_9ACTN</name>
<dbReference type="PANTHER" id="PTHR30528:SF0">
    <property type="entry name" value="CYTOPLASMIC PROTEIN"/>
    <property type="match status" value="1"/>
</dbReference>
<organism evidence="1 2">
    <name type="scientific">Nakamurella alba</name>
    <dbReference type="NCBI Taxonomy" id="2665158"/>
    <lineage>
        <taxon>Bacteria</taxon>
        <taxon>Bacillati</taxon>
        <taxon>Actinomycetota</taxon>
        <taxon>Actinomycetes</taxon>
        <taxon>Nakamurellales</taxon>
        <taxon>Nakamurellaceae</taxon>
        <taxon>Nakamurella</taxon>
    </lineage>
</organism>
<evidence type="ECO:0000313" key="1">
    <source>
        <dbReference type="EMBL" id="MTD13732.1"/>
    </source>
</evidence>
<accession>A0A7K1FHY5</accession>
<keyword evidence="2" id="KW-1185">Reference proteome</keyword>
<dbReference type="InterPro" id="IPR009351">
    <property type="entry name" value="AlkZ-like"/>
</dbReference>
<protein>
    <submittedName>
        <fullName evidence="1">Winged helix-turn-helix domain-containing protein</fullName>
    </submittedName>
</protein>
<dbReference type="AlphaFoldDB" id="A0A7K1FHY5"/>
<proteinExistence type="predicted"/>
<gene>
    <name evidence="1" type="ORF">GIS00_07220</name>
</gene>
<comment type="caution">
    <text evidence="1">The sequence shown here is derived from an EMBL/GenBank/DDBJ whole genome shotgun (WGS) entry which is preliminary data.</text>
</comment>
<dbReference type="Pfam" id="PF06224">
    <property type="entry name" value="AlkZ-like"/>
    <property type="match status" value="1"/>
</dbReference>
<evidence type="ECO:0000313" key="2">
    <source>
        <dbReference type="Proteomes" id="UP000460221"/>
    </source>
</evidence>
<sequence>MSAAAARRIAVAAQQLDGAKAPARIDRGTVRRTVERLGLLQIDSVNVLSRAHRLPLLARLGPYPVEFLEESVWTTRPQRRTLIETWAHEASMVPVDLHPMLRWERRHWSSKNAAGMRAKHPGLLENVLAVVTERGPSTAGQIEEVLTTGVKGKPGWWEWSQAKQACEALFSAGLLGTAYRRGFERHYDLLERVLPPSLLEVSVPDPAQAHRVLVERAARAHGIGTVKDLADYYRMSVAATTAAVTSLAADGILEPVQVPGWRSVAWVHAEARRPRTVQGSALLCPFDPLVWERQRTERLFGMRYRIEIYTPAPQREYGYYVFPLLAGDELVGRFDLKADRATGRLLVQASWLEPGADPATAATTAARELRRMADWLELPEIEVVERGNLHRETRAAVRVRAG</sequence>
<reference evidence="1 2" key="1">
    <citation type="submission" date="2019-11" db="EMBL/GenBank/DDBJ databases">
        <authorList>
            <person name="Jiang L.-Q."/>
        </authorList>
    </citation>
    <scope>NUCLEOTIDE SEQUENCE [LARGE SCALE GENOMIC DNA]</scope>
    <source>
        <strain evidence="1 2">YIM 132087</strain>
    </source>
</reference>
<dbReference type="EMBL" id="WLYK01000001">
    <property type="protein sequence ID" value="MTD13732.1"/>
    <property type="molecule type" value="Genomic_DNA"/>
</dbReference>